<sequence length="119" mass="13274">MLLFHFGYLVPNCRPFPYSLIIELAIFVASIVEVREEGWTSGMRESGSIDIFDLAPKGNPPGPFPTYTRRVGCGSLPLIGAKNTRIFLDVDTRRNKRAGPFLQSRVKSTVDIFSGRVAR</sequence>
<gene>
    <name evidence="1" type="ORF">Slati_2674000</name>
</gene>
<reference evidence="1" key="1">
    <citation type="submission" date="2020-06" db="EMBL/GenBank/DDBJ databases">
        <authorList>
            <person name="Li T."/>
            <person name="Hu X."/>
            <person name="Zhang T."/>
            <person name="Song X."/>
            <person name="Zhang H."/>
            <person name="Dai N."/>
            <person name="Sheng W."/>
            <person name="Hou X."/>
            <person name="Wei L."/>
        </authorList>
    </citation>
    <scope>NUCLEOTIDE SEQUENCE</scope>
    <source>
        <strain evidence="1">KEN1</strain>
        <tissue evidence="1">Leaf</tissue>
    </source>
</reference>
<dbReference type="AlphaFoldDB" id="A0AAW2VZH1"/>
<accession>A0AAW2VZH1</accession>
<comment type="caution">
    <text evidence="1">The sequence shown here is derived from an EMBL/GenBank/DDBJ whole genome shotgun (WGS) entry which is preliminary data.</text>
</comment>
<proteinExistence type="predicted"/>
<evidence type="ECO:0000313" key="1">
    <source>
        <dbReference type="EMBL" id="KAL0433397.1"/>
    </source>
</evidence>
<protein>
    <submittedName>
        <fullName evidence="1">TatC-like protein ymf16</fullName>
    </submittedName>
</protein>
<organism evidence="1">
    <name type="scientific">Sesamum latifolium</name>
    <dbReference type="NCBI Taxonomy" id="2727402"/>
    <lineage>
        <taxon>Eukaryota</taxon>
        <taxon>Viridiplantae</taxon>
        <taxon>Streptophyta</taxon>
        <taxon>Embryophyta</taxon>
        <taxon>Tracheophyta</taxon>
        <taxon>Spermatophyta</taxon>
        <taxon>Magnoliopsida</taxon>
        <taxon>eudicotyledons</taxon>
        <taxon>Gunneridae</taxon>
        <taxon>Pentapetalae</taxon>
        <taxon>asterids</taxon>
        <taxon>lamiids</taxon>
        <taxon>Lamiales</taxon>
        <taxon>Pedaliaceae</taxon>
        <taxon>Sesamum</taxon>
    </lineage>
</organism>
<dbReference type="EMBL" id="JACGWN010000009">
    <property type="protein sequence ID" value="KAL0433397.1"/>
    <property type="molecule type" value="Genomic_DNA"/>
</dbReference>
<reference evidence="1" key="2">
    <citation type="journal article" date="2024" name="Plant">
        <title>Genomic evolution and insights into agronomic trait innovations of Sesamum species.</title>
        <authorList>
            <person name="Miao H."/>
            <person name="Wang L."/>
            <person name="Qu L."/>
            <person name="Liu H."/>
            <person name="Sun Y."/>
            <person name="Le M."/>
            <person name="Wang Q."/>
            <person name="Wei S."/>
            <person name="Zheng Y."/>
            <person name="Lin W."/>
            <person name="Duan Y."/>
            <person name="Cao H."/>
            <person name="Xiong S."/>
            <person name="Wang X."/>
            <person name="Wei L."/>
            <person name="Li C."/>
            <person name="Ma Q."/>
            <person name="Ju M."/>
            <person name="Zhao R."/>
            <person name="Li G."/>
            <person name="Mu C."/>
            <person name="Tian Q."/>
            <person name="Mei H."/>
            <person name="Zhang T."/>
            <person name="Gao T."/>
            <person name="Zhang H."/>
        </authorList>
    </citation>
    <scope>NUCLEOTIDE SEQUENCE</scope>
    <source>
        <strain evidence="1">KEN1</strain>
    </source>
</reference>
<name>A0AAW2VZH1_9LAMI</name>